<gene>
    <name evidence="2" type="ORF">DPF_0322</name>
</gene>
<dbReference type="SMART" id="SM00530">
    <property type="entry name" value="HTH_XRE"/>
    <property type="match status" value="1"/>
</dbReference>
<protein>
    <submittedName>
        <fullName evidence="2">XRE family transcriptional regulator</fullName>
    </submittedName>
</protein>
<dbReference type="SUPFAM" id="SSF47413">
    <property type="entry name" value="lambda repressor-like DNA-binding domains"/>
    <property type="match status" value="1"/>
</dbReference>
<accession>A0A194ABU6</accession>
<name>A0A194ABU6_9BACT</name>
<dbReference type="InterPro" id="IPR001387">
    <property type="entry name" value="Cro/C1-type_HTH"/>
</dbReference>
<dbReference type="AlphaFoldDB" id="A0A194ABU6"/>
<dbReference type="PROSITE" id="PS50943">
    <property type="entry name" value="HTH_CROC1"/>
    <property type="match status" value="1"/>
</dbReference>
<dbReference type="RefSeq" id="WP_069857139.1">
    <property type="nucleotide sequence ID" value="NZ_BDFE01000006.1"/>
</dbReference>
<proteinExistence type="predicted"/>
<evidence type="ECO:0000259" key="1">
    <source>
        <dbReference type="PROSITE" id="PS50943"/>
    </source>
</evidence>
<keyword evidence="3" id="KW-1185">Reference proteome</keyword>
<evidence type="ECO:0000313" key="3">
    <source>
        <dbReference type="Proteomes" id="UP000095200"/>
    </source>
</evidence>
<dbReference type="Proteomes" id="UP000095200">
    <property type="component" value="Unassembled WGS sequence"/>
</dbReference>
<dbReference type="Pfam" id="PF01381">
    <property type="entry name" value="HTH_3"/>
    <property type="match status" value="1"/>
</dbReference>
<evidence type="ECO:0000313" key="2">
    <source>
        <dbReference type="EMBL" id="GAU07627.1"/>
    </source>
</evidence>
<feature type="domain" description="HTH cro/C1-type" evidence="1">
    <location>
        <begin position="24"/>
        <end position="55"/>
    </location>
</feature>
<dbReference type="EMBL" id="BDFE01000006">
    <property type="protein sequence ID" value="GAU07627.1"/>
    <property type="molecule type" value="Genomic_DNA"/>
</dbReference>
<dbReference type="OrthoDB" id="5420607at2"/>
<comment type="caution">
    <text evidence="2">The sequence shown here is derived from an EMBL/GenBank/DDBJ whole genome shotgun (WGS) entry which is preliminary data.</text>
</comment>
<dbReference type="InterPro" id="IPR010982">
    <property type="entry name" value="Lambda_DNA-bd_dom_sf"/>
</dbReference>
<dbReference type="GO" id="GO:0003677">
    <property type="term" value="F:DNA binding"/>
    <property type="evidence" value="ECO:0007669"/>
    <property type="project" value="InterPro"/>
</dbReference>
<dbReference type="CDD" id="cd00093">
    <property type="entry name" value="HTH_XRE"/>
    <property type="match status" value="1"/>
</dbReference>
<reference evidence="3" key="1">
    <citation type="submission" date="2016-06" db="EMBL/GenBank/DDBJ databases">
        <title>Draft genome sequence of Desulfoplanes formicivorans strain Pf12B.</title>
        <authorList>
            <person name="Watanabe M."/>
            <person name="Kojima H."/>
            <person name="Fukui M."/>
        </authorList>
    </citation>
    <scope>NUCLEOTIDE SEQUENCE [LARGE SCALE GENOMIC DNA]</scope>
    <source>
        <strain evidence="3">Pf12B</strain>
    </source>
</reference>
<dbReference type="STRING" id="1592317.DPF_0322"/>
<sequence>MRKQISRTYSRSTREAGQLLGNLIRLGRKERRMTQAELAQRAGISVGTLRKIEQGDLKCEIGLVFEAAVLVGVKLFEVDPIPMGLLTERVEDKLALLPKRIDKHDAEAKDDF</sequence>
<organism evidence="2 3">
    <name type="scientific">Desulfoplanes formicivorans</name>
    <dbReference type="NCBI Taxonomy" id="1592317"/>
    <lineage>
        <taxon>Bacteria</taxon>
        <taxon>Pseudomonadati</taxon>
        <taxon>Thermodesulfobacteriota</taxon>
        <taxon>Desulfovibrionia</taxon>
        <taxon>Desulfovibrionales</taxon>
        <taxon>Desulfoplanaceae</taxon>
        <taxon>Desulfoplanes</taxon>
    </lineage>
</organism>
<dbReference type="Gene3D" id="1.10.260.40">
    <property type="entry name" value="lambda repressor-like DNA-binding domains"/>
    <property type="match status" value="1"/>
</dbReference>